<evidence type="ECO:0000256" key="1">
    <source>
        <dbReference type="ARBA" id="ARBA00004651"/>
    </source>
</evidence>
<feature type="domain" description="EamA" evidence="9">
    <location>
        <begin position="157"/>
        <end position="289"/>
    </location>
</feature>
<dbReference type="InterPro" id="IPR051258">
    <property type="entry name" value="Diverse_Substrate_Transporter"/>
</dbReference>
<feature type="transmembrane region" description="Helical" evidence="8">
    <location>
        <begin position="186"/>
        <end position="205"/>
    </location>
</feature>
<feature type="domain" description="EamA" evidence="9">
    <location>
        <begin position="20"/>
        <end position="149"/>
    </location>
</feature>
<comment type="similarity">
    <text evidence="2">Belongs to the EamA transporter family.</text>
</comment>
<reference evidence="10 11" key="1">
    <citation type="submission" date="2020-07" db="EMBL/GenBank/DDBJ databases">
        <title>Differential regulation of undecylprodigiosin biosynthesis in the yeast-scavenging Streptomyces strain MBK6.</title>
        <authorList>
            <person name="Baral B."/>
            <person name="Siitonen V."/>
            <person name="Laughlin M."/>
            <person name="Yamada K."/>
            <person name="Ilomaeki M."/>
            <person name="Metsae-Ketelae M."/>
            <person name="Niemi J."/>
        </authorList>
    </citation>
    <scope>NUCLEOTIDE SEQUENCE [LARGE SCALE GENOMIC DNA]</scope>
    <source>
        <strain evidence="10 11">MBK6</strain>
    </source>
</reference>
<dbReference type="PANTHER" id="PTHR42920">
    <property type="entry name" value="OS03G0707200 PROTEIN-RELATED"/>
    <property type="match status" value="1"/>
</dbReference>
<proteinExistence type="inferred from homology"/>
<keyword evidence="3" id="KW-1003">Cell membrane</keyword>
<feature type="region of interest" description="Disordered" evidence="7">
    <location>
        <begin position="296"/>
        <end position="329"/>
    </location>
</feature>
<dbReference type="PANTHER" id="PTHR42920:SF5">
    <property type="entry name" value="EAMA DOMAIN-CONTAINING PROTEIN"/>
    <property type="match status" value="1"/>
</dbReference>
<evidence type="ECO:0000256" key="3">
    <source>
        <dbReference type="ARBA" id="ARBA00022475"/>
    </source>
</evidence>
<dbReference type="InterPro" id="IPR000620">
    <property type="entry name" value="EamA_dom"/>
</dbReference>
<feature type="transmembrane region" description="Helical" evidence="8">
    <location>
        <begin position="248"/>
        <end position="267"/>
    </location>
</feature>
<dbReference type="AlphaFoldDB" id="A0A7W2HY38"/>
<feature type="transmembrane region" description="Helical" evidence="8">
    <location>
        <begin position="217"/>
        <end position="236"/>
    </location>
</feature>
<feature type="transmembrane region" description="Helical" evidence="8">
    <location>
        <begin position="273"/>
        <end position="291"/>
    </location>
</feature>
<feature type="transmembrane region" description="Helical" evidence="8">
    <location>
        <begin position="77"/>
        <end position="98"/>
    </location>
</feature>
<dbReference type="SUPFAM" id="SSF103481">
    <property type="entry name" value="Multidrug resistance efflux transporter EmrE"/>
    <property type="match status" value="2"/>
</dbReference>
<dbReference type="EMBL" id="JACERG010000022">
    <property type="protein sequence ID" value="MBA5225952.1"/>
    <property type="molecule type" value="Genomic_DNA"/>
</dbReference>
<feature type="transmembrane region" description="Helical" evidence="8">
    <location>
        <begin position="156"/>
        <end position="174"/>
    </location>
</feature>
<evidence type="ECO:0000256" key="7">
    <source>
        <dbReference type="SAM" id="MobiDB-lite"/>
    </source>
</evidence>
<keyword evidence="6 8" id="KW-0472">Membrane</keyword>
<organism evidence="10 11">
    <name type="scientific">Streptomyces griseoaurantiacus</name>
    <dbReference type="NCBI Taxonomy" id="68213"/>
    <lineage>
        <taxon>Bacteria</taxon>
        <taxon>Bacillati</taxon>
        <taxon>Actinomycetota</taxon>
        <taxon>Actinomycetes</taxon>
        <taxon>Kitasatosporales</taxon>
        <taxon>Streptomycetaceae</taxon>
        <taxon>Streptomyces</taxon>
        <taxon>Streptomyces aurantiacus group</taxon>
    </lineage>
</organism>
<feature type="compositionally biased region" description="Low complexity" evidence="7">
    <location>
        <begin position="296"/>
        <end position="306"/>
    </location>
</feature>
<evidence type="ECO:0000256" key="5">
    <source>
        <dbReference type="ARBA" id="ARBA00022989"/>
    </source>
</evidence>
<evidence type="ECO:0000256" key="6">
    <source>
        <dbReference type="ARBA" id="ARBA00023136"/>
    </source>
</evidence>
<feature type="transmembrane region" description="Helical" evidence="8">
    <location>
        <begin position="133"/>
        <end position="150"/>
    </location>
</feature>
<evidence type="ECO:0000256" key="4">
    <source>
        <dbReference type="ARBA" id="ARBA00022692"/>
    </source>
</evidence>
<evidence type="ECO:0000313" key="11">
    <source>
        <dbReference type="Proteomes" id="UP000587608"/>
    </source>
</evidence>
<accession>A0A7W2HY38</accession>
<evidence type="ECO:0000256" key="2">
    <source>
        <dbReference type="ARBA" id="ARBA00007362"/>
    </source>
</evidence>
<sequence>MTAARHPLFPPHRNRQGLVAVALLVGVTAVWGSTFLVIQDATDTMPVLDFMAARFTVGALVLAALRPRRIMSLDRAGWAGGAALGIALGTAYTLQVFGLRHTSATISAFVTGMFVVFTPLLAALVLRRRVTPAAWAGTGLAFAGLALLTLNGLRVGTGELLTLGCALGIALQILGTDTWAAGRDPYALAFAQMATVAVAASLAALPGGLSLLPPDRAAWFGVVWTGVFATAAALVVQTWAQTRLSPVRVAVVLTLEPAFAALVGMFAGDVLSARQVIGSLLVLLAMLLVELRSTSATGPRTGPRTGTGTGTDRRTEPAAVPRLAPSSTP</sequence>
<gene>
    <name evidence="10" type="ORF">H1X69_31790</name>
</gene>
<comment type="caution">
    <text evidence="10">The sequence shown here is derived from an EMBL/GenBank/DDBJ whole genome shotgun (WGS) entry which is preliminary data.</text>
</comment>
<dbReference type="Proteomes" id="UP000587608">
    <property type="component" value="Unassembled WGS sequence"/>
</dbReference>
<keyword evidence="4 8" id="KW-0812">Transmembrane</keyword>
<dbReference type="Pfam" id="PF00892">
    <property type="entry name" value="EamA"/>
    <property type="match status" value="2"/>
</dbReference>
<dbReference type="InterPro" id="IPR037185">
    <property type="entry name" value="EmrE-like"/>
</dbReference>
<evidence type="ECO:0000259" key="9">
    <source>
        <dbReference type="Pfam" id="PF00892"/>
    </source>
</evidence>
<protein>
    <submittedName>
        <fullName evidence="10">DMT family transporter</fullName>
    </submittedName>
</protein>
<keyword evidence="5 8" id="KW-1133">Transmembrane helix</keyword>
<feature type="transmembrane region" description="Helical" evidence="8">
    <location>
        <begin position="44"/>
        <end position="65"/>
    </location>
</feature>
<evidence type="ECO:0000313" key="10">
    <source>
        <dbReference type="EMBL" id="MBA5225952.1"/>
    </source>
</evidence>
<name>A0A7W2HY38_9ACTN</name>
<dbReference type="GO" id="GO:0005886">
    <property type="term" value="C:plasma membrane"/>
    <property type="evidence" value="ECO:0007669"/>
    <property type="project" value="UniProtKB-SubCell"/>
</dbReference>
<feature type="transmembrane region" description="Helical" evidence="8">
    <location>
        <begin position="104"/>
        <end position="126"/>
    </location>
</feature>
<comment type="subcellular location">
    <subcellularLocation>
        <location evidence="1">Cell membrane</location>
        <topology evidence="1">Multi-pass membrane protein</topology>
    </subcellularLocation>
</comment>
<evidence type="ECO:0000256" key="8">
    <source>
        <dbReference type="SAM" id="Phobius"/>
    </source>
</evidence>
<feature type="transmembrane region" description="Helical" evidence="8">
    <location>
        <begin position="18"/>
        <end position="38"/>
    </location>
</feature>